<proteinExistence type="inferred from homology"/>
<keyword evidence="8" id="KW-1185">Reference proteome</keyword>
<name>A0ABR1H567_9HYPO</name>
<feature type="transmembrane region" description="Helical" evidence="6">
    <location>
        <begin position="75"/>
        <end position="94"/>
    </location>
</feature>
<evidence type="ECO:0000256" key="2">
    <source>
        <dbReference type="ARBA" id="ARBA00009877"/>
    </source>
</evidence>
<comment type="subcellular location">
    <subcellularLocation>
        <location evidence="1">Membrane</location>
        <topology evidence="1">Multi-pass membrane protein</topology>
    </subcellularLocation>
</comment>
<keyword evidence="5 6" id="KW-0472">Membrane</keyword>
<dbReference type="PANTHER" id="PTHR12428">
    <property type="entry name" value="OXA1"/>
    <property type="match status" value="1"/>
</dbReference>
<keyword evidence="3 6" id="KW-0812">Transmembrane</keyword>
<evidence type="ECO:0008006" key="9">
    <source>
        <dbReference type="Google" id="ProtNLM"/>
    </source>
</evidence>
<dbReference type="PANTHER" id="PTHR12428:SF65">
    <property type="entry name" value="CYTOCHROME C OXIDASE ASSEMBLY PROTEIN COX18, MITOCHONDRIAL"/>
    <property type="match status" value="1"/>
</dbReference>
<feature type="transmembrane region" description="Helical" evidence="6">
    <location>
        <begin position="159"/>
        <end position="178"/>
    </location>
</feature>
<dbReference type="InterPro" id="IPR001708">
    <property type="entry name" value="YidC/ALB3/OXA1/COX18"/>
</dbReference>
<organism evidence="7 8">
    <name type="scientific">Neonectria punicea</name>
    <dbReference type="NCBI Taxonomy" id="979145"/>
    <lineage>
        <taxon>Eukaryota</taxon>
        <taxon>Fungi</taxon>
        <taxon>Dikarya</taxon>
        <taxon>Ascomycota</taxon>
        <taxon>Pezizomycotina</taxon>
        <taxon>Sordariomycetes</taxon>
        <taxon>Hypocreomycetidae</taxon>
        <taxon>Hypocreales</taxon>
        <taxon>Nectriaceae</taxon>
        <taxon>Neonectria</taxon>
    </lineage>
</organism>
<evidence type="ECO:0000256" key="3">
    <source>
        <dbReference type="ARBA" id="ARBA00022692"/>
    </source>
</evidence>
<feature type="transmembrane region" description="Helical" evidence="6">
    <location>
        <begin position="232"/>
        <end position="249"/>
    </location>
</feature>
<reference evidence="7 8" key="1">
    <citation type="journal article" date="2025" name="Microbiol. Resour. Announc.">
        <title>Draft genome sequences for Neonectria magnoliae and Neonectria punicea, canker pathogens of Liriodendron tulipifera and Acer saccharum in West Virginia.</title>
        <authorList>
            <person name="Petronek H.M."/>
            <person name="Kasson M.T."/>
            <person name="Metheny A.M."/>
            <person name="Stauder C.M."/>
            <person name="Lovett B."/>
            <person name="Lynch S.C."/>
            <person name="Garnas J.R."/>
            <person name="Kasson L.R."/>
            <person name="Stajich J.E."/>
        </authorList>
    </citation>
    <scope>NUCLEOTIDE SEQUENCE [LARGE SCALE GENOMIC DNA]</scope>
    <source>
        <strain evidence="7 8">NRRL 64653</strain>
    </source>
</reference>
<accession>A0ABR1H567</accession>
<feature type="transmembrane region" description="Helical" evidence="6">
    <location>
        <begin position="279"/>
        <end position="295"/>
    </location>
</feature>
<dbReference type="Proteomes" id="UP001498476">
    <property type="component" value="Unassembled WGS sequence"/>
</dbReference>
<comment type="caution">
    <text evidence="7">The sequence shown here is derived from an EMBL/GenBank/DDBJ whole genome shotgun (WGS) entry which is preliminary data.</text>
</comment>
<keyword evidence="4 6" id="KW-1133">Transmembrane helix</keyword>
<evidence type="ECO:0000313" key="8">
    <source>
        <dbReference type="Proteomes" id="UP001498476"/>
    </source>
</evidence>
<gene>
    <name evidence="7" type="ORF">QQX98_005321</name>
</gene>
<evidence type="ECO:0000313" key="7">
    <source>
        <dbReference type="EMBL" id="KAK7416250.1"/>
    </source>
</evidence>
<dbReference type="EMBL" id="JAZAVJ010000071">
    <property type="protein sequence ID" value="KAK7416250.1"/>
    <property type="molecule type" value="Genomic_DNA"/>
</dbReference>
<sequence>MSLLPRTAHTLAPRTRLSLIATAPRPGRSPVASFAGLAPCALRRRGLHIGAFAGEAIQSTADAFSWVHASTGMPWFLAIPLLAVGVNATIRFPVQLYVAKLRARRAELNPLVVAWTRRHYNTIAKEQSHLPERILKLRMAGALEKSRRRMYKDWGVQRWKGFAPLLGIVPFVTISEALRRKCGAPLGWIGQSVGLSSPQSIGSNLGSANTMFDPSLMDGGCLWFMDLTSADPYYGLPIICTSILIWNTWGRMSKDHIRALLSLGVDETQVVTLTRIQKVLGRIMLMMPVFPLLFADLPSAIFLYWASSFGLSGINELILNRLVPRKDQKLIVEQKRPNSLPYLRDRGEVIKKTK</sequence>
<evidence type="ECO:0000256" key="1">
    <source>
        <dbReference type="ARBA" id="ARBA00004141"/>
    </source>
</evidence>
<protein>
    <recommendedName>
        <fullName evidence="9">Mitochondrial inner membrane protein COX18</fullName>
    </recommendedName>
</protein>
<comment type="similarity">
    <text evidence="2">Belongs to the OXA1/ALB3/YidC family.</text>
</comment>
<evidence type="ECO:0000256" key="5">
    <source>
        <dbReference type="ARBA" id="ARBA00023136"/>
    </source>
</evidence>
<evidence type="ECO:0000256" key="6">
    <source>
        <dbReference type="SAM" id="Phobius"/>
    </source>
</evidence>
<evidence type="ECO:0000256" key="4">
    <source>
        <dbReference type="ARBA" id="ARBA00022989"/>
    </source>
</evidence>